<dbReference type="SUPFAM" id="SSF50814">
    <property type="entry name" value="Lipocalins"/>
    <property type="match status" value="1"/>
</dbReference>
<dbReference type="GO" id="GO:0016831">
    <property type="term" value="F:carboxy-lyase activity"/>
    <property type="evidence" value="ECO:0007669"/>
    <property type="project" value="InterPro"/>
</dbReference>
<protein>
    <submittedName>
        <fullName evidence="2">Phenolic acid decarboxylase</fullName>
    </submittedName>
</protein>
<dbReference type="PANTHER" id="PTHR40087">
    <property type="entry name" value="PHENOLIC ACID DECARBOXYLASE PADC"/>
    <property type="match status" value="1"/>
</dbReference>
<name>A0A9Q9E2M0_9LACO</name>
<proteinExistence type="predicted"/>
<dbReference type="EMBL" id="CP097119">
    <property type="protein sequence ID" value="USS89930.1"/>
    <property type="molecule type" value="Genomic_DNA"/>
</dbReference>
<evidence type="ECO:0000313" key="3">
    <source>
        <dbReference type="Proteomes" id="UP001055911"/>
    </source>
</evidence>
<evidence type="ECO:0000313" key="2">
    <source>
        <dbReference type="EMBL" id="USS89930.1"/>
    </source>
</evidence>
<organism evidence="2 3">
    <name type="scientific">Fructilactobacillus cliffordii</name>
    <dbReference type="NCBI Taxonomy" id="2940299"/>
    <lineage>
        <taxon>Bacteria</taxon>
        <taxon>Bacillati</taxon>
        <taxon>Bacillota</taxon>
        <taxon>Bacilli</taxon>
        <taxon>Lactobacillales</taxon>
        <taxon>Lactobacillaceae</taxon>
        <taxon>Fructilactobacillus</taxon>
    </lineage>
</organism>
<evidence type="ECO:0000256" key="1">
    <source>
        <dbReference type="PIRSR" id="PIRSR011561-1"/>
    </source>
</evidence>
<dbReference type="PIRSF" id="PIRSF011561">
    <property type="entry name" value="PAD"/>
    <property type="match status" value="1"/>
</dbReference>
<dbReference type="AlphaFoldDB" id="A0A9Q9E2M0"/>
<dbReference type="Pfam" id="PF05870">
    <property type="entry name" value="PA_decarbox"/>
    <property type="match status" value="1"/>
</dbReference>
<gene>
    <name evidence="2" type="ORF">M3M40_04020</name>
</gene>
<dbReference type="InterPro" id="IPR012674">
    <property type="entry name" value="Calycin"/>
</dbReference>
<reference evidence="2" key="1">
    <citation type="submission" date="2022-05" db="EMBL/GenBank/DDBJ databases">
        <authorList>
            <person name="Oliphant S.A."/>
            <person name="Watson-Haigh N.S."/>
            <person name="Sumby K.M."/>
            <person name="Gardner J.M."/>
            <person name="Jiranek V."/>
        </authorList>
    </citation>
    <scope>NUCLEOTIDE SEQUENCE</scope>
    <source>
        <strain evidence="2">KI4_B1</strain>
    </source>
</reference>
<feature type="active site" description="Proton acceptor" evidence="1">
    <location>
        <position position="64"/>
    </location>
</feature>
<dbReference type="Gene3D" id="2.40.128.20">
    <property type="match status" value="1"/>
</dbReference>
<keyword evidence="3" id="KW-1185">Reference proteome</keyword>
<dbReference type="CDD" id="cd14241">
    <property type="entry name" value="PAD"/>
    <property type="match status" value="1"/>
</dbReference>
<dbReference type="Proteomes" id="UP001055911">
    <property type="component" value="Chromosome"/>
</dbReference>
<accession>A0A9Q9E2M0</accession>
<dbReference type="InterPro" id="IPR008729">
    <property type="entry name" value="PA_de_COase"/>
</dbReference>
<feature type="active site" description="Proton donor" evidence="1">
    <location>
        <position position="19"/>
    </location>
</feature>
<dbReference type="PANTHER" id="PTHR40087:SF1">
    <property type="entry name" value="PHENOLIC ACID DECARBOXYLASE PADC"/>
    <property type="match status" value="1"/>
</dbReference>
<sequence length="161" mass="18812">MQDFLGMQLIYTYDNGWEYEIYIKNEDTIDYRIHSGIVGGRWVRNQKVNLVELTPGIFKVAWTEPTGTDVSLDFMPNKNKTHGEIFFPKWVDEHPKLTVCYQNDFIDKMHKARNQYPTYPKTVVSEFSTITFQQHRGINNENVIAQAPYQGMVNDIKTGKL</sequence>